<dbReference type="AlphaFoldDB" id="A0A507CJV1"/>
<gene>
    <name evidence="2" type="ORF">SeLEV6574_g06895</name>
</gene>
<name>A0A507CJV1_9FUNG</name>
<feature type="active site" evidence="1">
    <location>
        <position position="164"/>
    </location>
</feature>
<dbReference type="InterPro" id="IPR028131">
    <property type="entry name" value="VASH1"/>
</dbReference>
<dbReference type="PANTHER" id="PTHR15750">
    <property type="entry name" value="VASOHIBIN-1-LIKE ISOFORM X2"/>
    <property type="match status" value="1"/>
</dbReference>
<dbReference type="Proteomes" id="UP000320475">
    <property type="component" value="Unassembled WGS sequence"/>
</dbReference>
<feature type="active site" evidence="1">
    <location>
        <position position="112"/>
    </location>
</feature>
<dbReference type="GO" id="GO:0005737">
    <property type="term" value="C:cytoplasm"/>
    <property type="evidence" value="ECO:0007669"/>
    <property type="project" value="InterPro"/>
</dbReference>
<proteinExistence type="predicted"/>
<dbReference type="PANTHER" id="PTHR15750:SF2">
    <property type="entry name" value="VASOHIBIN"/>
    <property type="match status" value="1"/>
</dbReference>
<feature type="active site" evidence="1">
    <location>
        <position position="147"/>
    </location>
</feature>
<evidence type="ECO:0000313" key="2">
    <source>
        <dbReference type="EMBL" id="TPX39961.1"/>
    </source>
</evidence>
<accession>A0A507CJV1</accession>
<sequence length="248" mass="27426">MSPSTIAASSRSLTASAPSLLSLVPTKINSSKDLLEWIHTQGRVAVKPPNIPTLRNRDKHEPNIVATIQKYLKKLEYNSLTPALTHITKSLPFCNLMREGQHLVRRGCLIKCLEAVVVSIYLTNRVAALDRIPLGFVSEENGATRRHIVLLVRMGAAWGCLGLSRKDELSGRAMGAFHDVVALIRDYHGAYTANGHVLRRFSLGDRVTHDAESVERVNWTHTVVKMGDGGSWSDGQTDAVRRWARACL</sequence>
<organism evidence="2 3">
    <name type="scientific">Synchytrium endobioticum</name>
    <dbReference type="NCBI Taxonomy" id="286115"/>
    <lineage>
        <taxon>Eukaryota</taxon>
        <taxon>Fungi</taxon>
        <taxon>Fungi incertae sedis</taxon>
        <taxon>Chytridiomycota</taxon>
        <taxon>Chytridiomycota incertae sedis</taxon>
        <taxon>Chytridiomycetes</taxon>
        <taxon>Synchytriales</taxon>
        <taxon>Synchytriaceae</taxon>
        <taxon>Synchytrium</taxon>
    </lineage>
</organism>
<protein>
    <recommendedName>
        <fullName evidence="4">Vasohibin</fullName>
    </recommendedName>
</protein>
<dbReference type="VEuPathDB" id="FungiDB:SeMB42_g04976"/>
<dbReference type="OrthoDB" id="9974232at2759"/>
<evidence type="ECO:0008006" key="4">
    <source>
        <dbReference type="Google" id="ProtNLM"/>
    </source>
</evidence>
<dbReference type="EMBL" id="QEAM01000429">
    <property type="protein sequence ID" value="TPX39961.1"/>
    <property type="molecule type" value="Genomic_DNA"/>
</dbReference>
<reference evidence="2 3" key="1">
    <citation type="journal article" date="2019" name="Sci. Rep.">
        <title>Comparative genomics of chytrid fungi reveal insights into the obligate biotrophic and pathogenic lifestyle of Synchytrium endobioticum.</title>
        <authorList>
            <person name="van de Vossenberg B.T.L.H."/>
            <person name="Warris S."/>
            <person name="Nguyen H.D.T."/>
            <person name="van Gent-Pelzer M.P.E."/>
            <person name="Joly D.L."/>
            <person name="van de Geest H.C."/>
            <person name="Bonants P.J.M."/>
            <person name="Smith D.S."/>
            <person name="Levesque C.A."/>
            <person name="van der Lee T.A.J."/>
        </authorList>
    </citation>
    <scope>NUCLEOTIDE SEQUENCE [LARGE SCALE GENOMIC DNA]</scope>
    <source>
        <strain evidence="2 3">LEV6574</strain>
    </source>
</reference>
<dbReference type="Pfam" id="PF14822">
    <property type="entry name" value="Vasohibin"/>
    <property type="match status" value="1"/>
</dbReference>
<evidence type="ECO:0000313" key="3">
    <source>
        <dbReference type="Proteomes" id="UP000320475"/>
    </source>
</evidence>
<evidence type="ECO:0000256" key="1">
    <source>
        <dbReference type="PIRSR" id="PIRSR628131-1"/>
    </source>
</evidence>
<comment type="caution">
    <text evidence="2">The sequence shown here is derived from an EMBL/GenBank/DDBJ whole genome shotgun (WGS) entry which is preliminary data.</text>
</comment>